<dbReference type="Pfam" id="PF12832">
    <property type="entry name" value="MFS_1_like"/>
    <property type="match status" value="1"/>
</dbReference>
<proteinExistence type="inferred from homology"/>
<dbReference type="Gene3D" id="1.20.1250.20">
    <property type="entry name" value="MFS general substrate transporter like domains"/>
    <property type="match status" value="2"/>
</dbReference>
<keyword evidence="5" id="KW-0472">Membrane</keyword>
<dbReference type="SUPFAM" id="SSF103473">
    <property type="entry name" value="MFS general substrate transporter"/>
    <property type="match status" value="1"/>
</dbReference>
<dbReference type="Proteomes" id="UP001152795">
    <property type="component" value="Unassembled WGS sequence"/>
</dbReference>
<reference evidence="7" key="1">
    <citation type="submission" date="2020-04" db="EMBL/GenBank/DDBJ databases">
        <authorList>
            <person name="Alioto T."/>
            <person name="Alioto T."/>
            <person name="Gomez Garrido J."/>
        </authorList>
    </citation>
    <scope>NUCLEOTIDE SEQUENCE</scope>
    <source>
        <strain evidence="7">A484AB</strain>
    </source>
</reference>
<evidence type="ECO:0000256" key="5">
    <source>
        <dbReference type="ARBA" id="ARBA00023136"/>
    </source>
</evidence>
<dbReference type="InterPro" id="IPR036259">
    <property type="entry name" value="MFS_trans_sf"/>
</dbReference>
<comment type="caution">
    <text evidence="7">The sequence shown here is derived from an EMBL/GenBank/DDBJ whole genome shotgun (WGS) entry which is preliminary data.</text>
</comment>
<sequence>MSSGIICGGVAVSIAFFFFRASVASVEEYMPLYLRQVGLTATYIGVIPLFGLLTQAVGVPLISYVADKLRARKSFLFLSILFIIPITLLFLLPQYPQQPCEGSIKNVSLRLASHTTISPHESLNRFRLPSTNANVSALNRHKYNQTSSLYGDDQGIDGISTKFSENQSSGILNDGAKLHERLKFFGLMIFLLRGLFELFKRLIVTMLTVAVMTHTKQDKTKYGYYASWGEIGGGLALFVIGITVSRFRHLISCTYTVSDYYLAFVYAAAFQCLTMVPLHWLNFEYFEQRVVNHTEVKAVLLKPHYLLLLAIACHGGLCSAFQTRWEFWYMEELGGTPVVMAVGGLLRRPVVAVWFFLSRSVVDRLGELNGIAISLFVFASSFAALAFATNPWLVIVFDNFQSAAFVLMFTSIVIHFSKAASKASSATIQNLILSLK</sequence>
<dbReference type="PANTHER" id="PTHR16172">
    <property type="entry name" value="MAJOR FACILITATOR SUPERFAMILY DOMAIN-CONTAINING PROTEIN 6-LIKE"/>
    <property type="match status" value="1"/>
</dbReference>
<evidence type="ECO:0000256" key="4">
    <source>
        <dbReference type="ARBA" id="ARBA00022989"/>
    </source>
</evidence>
<dbReference type="GO" id="GO:0016020">
    <property type="term" value="C:membrane"/>
    <property type="evidence" value="ECO:0007669"/>
    <property type="project" value="UniProtKB-SubCell"/>
</dbReference>
<protein>
    <recommendedName>
        <fullName evidence="6">Major facilitator superfamily associated domain-containing protein</fullName>
    </recommendedName>
</protein>
<keyword evidence="8" id="KW-1185">Reference proteome</keyword>
<evidence type="ECO:0000256" key="2">
    <source>
        <dbReference type="ARBA" id="ARBA00005241"/>
    </source>
</evidence>
<gene>
    <name evidence="7" type="ORF">PACLA_8A069074</name>
</gene>
<evidence type="ECO:0000256" key="3">
    <source>
        <dbReference type="ARBA" id="ARBA00022692"/>
    </source>
</evidence>
<dbReference type="PANTHER" id="PTHR16172:SF2">
    <property type="entry name" value="MAJOR FACILITATOR SUPERFAMILY DOMAIN-CONTAINING PROTEIN 6"/>
    <property type="match status" value="1"/>
</dbReference>
<organism evidence="7 8">
    <name type="scientific">Paramuricea clavata</name>
    <name type="common">Red gorgonian</name>
    <name type="synonym">Violescent sea-whip</name>
    <dbReference type="NCBI Taxonomy" id="317549"/>
    <lineage>
        <taxon>Eukaryota</taxon>
        <taxon>Metazoa</taxon>
        <taxon>Cnidaria</taxon>
        <taxon>Anthozoa</taxon>
        <taxon>Octocorallia</taxon>
        <taxon>Malacalcyonacea</taxon>
        <taxon>Plexauridae</taxon>
        <taxon>Paramuricea</taxon>
    </lineage>
</organism>
<dbReference type="InterPro" id="IPR051717">
    <property type="entry name" value="MFS_MFSD6"/>
</dbReference>
<keyword evidence="4" id="KW-1133">Transmembrane helix</keyword>
<evidence type="ECO:0000313" key="7">
    <source>
        <dbReference type="EMBL" id="CAB3998259.1"/>
    </source>
</evidence>
<dbReference type="InterPro" id="IPR024989">
    <property type="entry name" value="MFS_assoc_dom"/>
</dbReference>
<evidence type="ECO:0000256" key="1">
    <source>
        <dbReference type="ARBA" id="ARBA00004141"/>
    </source>
</evidence>
<feature type="domain" description="Major facilitator superfamily associated" evidence="6">
    <location>
        <begin position="12"/>
        <end position="434"/>
    </location>
</feature>
<comment type="subcellular location">
    <subcellularLocation>
        <location evidence="1">Membrane</location>
        <topology evidence="1">Multi-pass membrane protein</topology>
    </subcellularLocation>
</comment>
<accession>A0A6S7H639</accession>
<keyword evidence="3" id="KW-0812">Transmembrane</keyword>
<comment type="similarity">
    <text evidence="2">Belongs to the major facilitator superfamily. MFSD6 family.</text>
</comment>
<dbReference type="AlphaFoldDB" id="A0A6S7H639"/>
<evidence type="ECO:0000313" key="8">
    <source>
        <dbReference type="Proteomes" id="UP001152795"/>
    </source>
</evidence>
<evidence type="ECO:0000259" key="6">
    <source>
        <dbReference type="Pfam" id="PF12832"/>
    </source>
</evidence>
<dbReference type="EMBL" id="CACRXK020003311">
    <property type="protein sequence ID" value="CAB3998259.1"/>
    <property type="molecule type" value="Genomic_DNA"/>
</dbReference>
<name>A0A6S7H639_PARCT</name>